<feature type="non-terminal residue" evidence="2">
    <location>
        <position position="1"/>
    </location>
</feature>
<name>A0AAN4Z7Y7_9BILA</name>
<organism evidence="2 3">
    <name type="scientific">Pristionchus mayeri</name>
    <dbReference type="NCBI Taxonomy" id="1317129"/>
    <lineage>
        <taxon>Eukaryota</taxon>
        <taxon>Metazoa</taxon>
        <taxon>Ecdysozoa</taxon>
        <taxon>Nematoda</taxon>
        <taxon>Chromadorea</taxon>
        <taxon>Rhabditida</taxon>
        <taxon>Rhabditina</taxon>
        <taxon>Diplogasteromorpha</taxon>
        <taxon>Diplogasteroidea</taxon>
        <taxon>Neodiplogasteridae</taxon>
        <taxon>Pristionchus</taxon>
    </lineage>
</organism>
<reference evidence="3" key="1">
    <citation type="submission" date="2022-10" db="EMBL/GenBank/DDBJ databases">
        <title>Genome assembly of Pristionchus species.</title>
        <authorList>
            <person name="Yoshida K."/>
            <person name="Sommer R.J."/>
        </authorList>
    </citation>
    <scope>NUCLEOTIDE SEQUENCE [LARGE SCALE GENOMIC DNA]</scope>
    <source>
        <strain evidence="3">RS5460</strain>
    </source>
</reference>
<protein>
    <submittedName>
        <fullName evidence="2">Uncharacterized protein</fullName>
    </submittedName>
</protein>
<proteinExistence type="predicted"/>
<evidence type="ECO:0000313" key="2">
    <source>
        <dbReference type="EMBL" id="GMR33658.1"/>
    </source>
</evidence>
<comment type="caution">
    <text evidence="2">The sequence shown here is derived from an EMBL/GenBank/DDBJ whole genome shotgun (WGS) entry which is preliminary data.</text>
</comment>
<evidence type="ECO:0000256" key="1">
    <source>
        <dbReference type="SAM" id="MobiDB-lite"/>
    </source>
</evidence>
<dbReference type="EMBL" id="BTRK01000001">
    <property type="protein sequence ID" value="GMR33658.1"/>
    <property type="molecule type" value="Genomic_DNA"/>
</dbReference>
<keyword evidence="3" id="KW-1185">Reference proteome</keyword>
<sequence>LCVRLQSTIHPRAPWNRNDARRYCFARERRLLGRGVHGSSHSQDPQQHAAAATTHSDRAPKDAVIFFYFSSPTFRNSRKSLLYFSLCHPILSFS</sequence>
<dbReference type="AlphaFoldDB" id="A0AAN4Z7Y7"/>
<feature type="region of interest" description="Disordered" evidence="1">
    <location>
        <begin position="35"/>
        <end position="57"/>
    </location>
</feature>
<evidence type="ECO:0000313" key="3">
    <source>
        <dbReference type="Proteomes" id="UP001328107"/>
    </source>
</evidence>
<dbReference type="Proteomes" id="UP001328107">
    <property type="component" value="Unassembled WGS sequence"/>
</dbReference>
<accession>A0AAN4Z7Y7</accession>
<gene>
    <name evidence="2" type="ORF">PMAYCL1PPCAC_03853</name>
</gene>